<proteinExistence type="predicted"/>
<reference evidence="2" key="1">
    <citation type="submission" date="2019-01" db="EMBL/GenBank/DDBJ databases">
        <title>Draft genome sequences of three monokaryotic isolates of the white-rot basidiomycete fungus Dichomitus squalens.</title>
        <authorList>
            <consortium name="DOE Joint Genome Institute"/>
            <person name="Lopez S.C."/>
            <person name="Andreopoulos B."/>
            <person name="Pangilinan J."/>
            <person name="Lipzen A."/>
            <person name="Riley R."/>
            <person name="Ahrendt S."/>
            <person name="Ng V."/>
            <person name="Barry K."/>
            <person name="Daum C."/>
            <person name="Grigoriev I.V."/>
            <person name="Hilden K.S."/>
            <person name="Makela M.R."/>
            <person name="de Vries R.P."/>
        </authorList>
    </citation>
    <scope>NUCLEOTIDE SEQUENCE [LARGE SCALE GENOMIC DNA]</scope>
    <source>
        <strain evidence="2">OM18370.1</strain>
    </source>
</reference>
<keyword evidence="1" id="KW-0472">Membrane</keyword>
<dbReference type="EMBL" id="ML143392">
    <property type="protein sequence ID" value="TBU32994.1"/>
    <property type="molecule type" value="Genomic_DNA"/>
</dbReference>
<gene>
    <name evidence="2" type="ORF">BD311DRAFT_749000</name>
</gene>
<feature type="transmembrane region" description="Helical" evidence="1">
    <location>
        <begin position="6"/>
        <end position="23"/>
    </location>
</feature>
<feature type="transmembrane region" description="Helical" evidence="1">
    <location>
        <begin position="35"/>
        <end position="60"/>
    </location>
</feature>
<sequence length="62" mass="6638">MCAWVGGGAGVVVDIVCLLRRIIGRRAVLDRSCLLLLSLSLAWYLMGTCSISCILLDLGIKS</sequence>
<protein>
    <submittedName>
        <fullName evidence="2">Uncharacterized protein</fullName>
    </submittedName>
</protein>
<dbReference type="OrthoDB" id="3208947at2759"/>
<keyword evidence="1" id="KW-1133">Transmembrane helix</keyword>
<evidence type="ECO:0000256" key="1">
    <source>
        <dbReference type="SAM" id="Phobius"/>
    </source>
</evidence>
<keyword evidence="1" id="KW-0812">Transmembrane</keyword>
<dbReference type="Proteomes" id="UP000292957">
    <property type="component" value="Unassembled WGS sequence"/>
</dbReference>
<organism evidence="2">
    <name type="scientific">Dichomitus squalens</name>
    <dbReference type="NCBI Taxonomy" id="114155"/>
    <lineage>
        <taxon>Eukaryota</taxon>
        <taxon>Fungi</taxon>
        <taxon>Dikarya</taxon>
        <taxon>Basidiomycota</taxon>
        <taxon>Agaricomycotina</taxon>
        <taxon>Agaricomycetes</taxon>
        <taxon>Polyporales</taxon>
        <taxon>Polyporaceae</taxon>
        <taxon>Dichomitus</taxon>
    </lineage>
</organism>
<dbReference type="AlphaFoldDB" id="A0A4Q9MY11"/>
<accession>A0A4Q9MY11</accession>
<evidence type="ECO:0000313" key="2">
    <source>
        <dbReference type="EMBL" id="TBU32994.1"/>
    </source>
</evidence>
<name>A0A4Q9MY11_9APHY</name>